<evidence type="ECO:0000259" key="5">
    <source>
        <dbReference type="SMART" id="SM01350"/>
    </source>
</evidence>
<evidence type="ECO:0000313" key="6">
    <source>
        <dbReference type="EMBL" id="TWT19888.1"/>
    </source>
</evidence>
<dbReference type="SUPFAM" id="SSF48179">
    <property type="entry name" value="6-phosphogluconate dehydrogenase C-terminal domain-like"/>
    <property type="match status" value="1"/>
</dbReference>
<dbReference type="GO" id="GO:0006098">
    <property type="term" value="P:pentose-phosphate shunt"/>
    <property type="evidence" value="ECO:0007669"/>
    <property type="project" value="UniProtKB-UniPathway"/>
</dbReference>
<dbReference type="InterPro" id="IPR002204">
    <property type="entry name" value="3-OH-isobutyrate_DH-rel_CS"/>
</dbReference>
<evidence type="ECO:0000313" key="7">
    <source>
        <dbReference type="Proteomes" id="UP000315949"/>
    </source>
</evidence>
<gene>
    <name evidence="6" type="primary">gnd</name>
    <name evidence="6" type="ORF">FQY79_06525</name>
</gene>
<dbReference type="InterPro" id="IPR008927">
    <property type="entry name" value="6-PGluconate_DH-like_C_sf"/>
</dbReference>
<dbReference type="Pfam" id="PF00393">
    <property type="entry name" value="6PGD"/>
    <property type="match status" value="1"/>
</dbReference>
<dbReference type="Proteomes" id="UP000315949">
    <property type="component" value="Unassembled WGS sequence"/>
</dbReference>
<dbReference type="PRINTS" id="PR00076">
    <property type="entry name" value="6PGDHDRGNASE"/>
</dbReference>
<accession>A0A5C5U298</accession>
<dbReference type="GO" id="GO:0016054">
    <property type="term" value="P:organic acid catabolic process"/>
    <property type="evidence" value="ECO:0007669"/>
    <property type="project" value="UniProtKB-ARBA"/>
</dbReference>
<dbReference type="NCBIfam" id="TIGR00872">
    <property type="entry name" value="gnd_rel"/>
    <property type="match status" value="1"/>
</dbReference>
<proteinExistence type="inferred from homology"/>
<dbReference type="Gene3D" id="1.10.1040.10">
    <property type="entry name" value="N-(1-d-carboxylethyl)-l-norvaline Dehydrogenase, domain 2"/>
    <property type="match status" value="1"/>
</dbReference>
<dbReference type="GO" id="GO:0004616">
    <property type="term" value="F:phosphogluconate dehydrogenase (decarboxylating) activity"/>
    <property type="evidence" value="ECO:0007669"/>
    <property type="project" value="InterPro"/>
</dbReference>
<dbReference type="Pfam" id="PF03446">
    <property type="entry name" value="NAD_binding_2"/>
    <property type="match status" value="1"/>
</dbReference>
<dbReference type="InterPro" id="IPR006115">
    <property type="entry name" value="6PGDH_NADP-bd"/>
</dbReference>
<sequence>MQLGMIGLGRMGANMARRLRRGGHAVVGFDPTPPARAALEDETVATVDSLQALVGALQPPRALWMMVPAGAPVDDTIAALRPLLAPGDVLVDGGNSWYRDSQRRHTALAEAGIAYLDVGTSGGVWGLAEGYSLMVGGDAEPAARLAPVFATLAPAADRGWAHVGPSGAGHFAKMVHNGIEYGMMQAYAEGFAILERRSDLVPDIAGLAELWRHGSVVRSWLLDLTAEALRDNPGLEGIAAWVPDSGEGRWTVAEAIELDVPAPVITQALLERLRSRQDNAYADRLLAAMRAAFGGHGIKRT</sequence>
<comment type="pathway">
    <text evidence="1">Carbohydrate degradation; pentose phosphate pathway.</text>
</comment>
<dbReference type="InterPro" id="IPR036291">
    <property type="entry name" value="NAD(P)-bd_dom_sf"/>
</dbReference>
<evidence type="ECO:0000256" key="3">
    <source>
        <dbReference type="ARBA" id="ARBA00023002"/>
    </source>
</evidence>
<dbReference type="RefSeq" id="WP_146312509.1">
    <property type="nucleotide sequence ID" value="NZ_VOHE01000003.1"/>
</dbReference>
<dbReference type="UniPathway" id="UPA00115"/>
<dbReference type="AlphaFoldDB" id="A0A5C5U298"/>
<keyword evidence="3" id="KW-0560">Oxidoreductase</keyword>
<keyword evidence="7" id="KW-1185">Reference proteome</keyword>
<dbReference type="SUPFAM" id="SSF51735">
    <property type="entry name" value="NAD(P)-binding Rossmann-fold domains"/>
    <property type="match status" value="1"/>
</dbReference>
<comment type="similarity">
    <text evidence="2">Belongs to the 6-phosphogluconate dehydrogenase family.</text>
</comment>
<evidence type="ECO:0000256" key="1">
    <source>
        <dbReference type="ARBA" id="ARBA00004959"/>
    </source>
</evidence>
<dbReference type="PANTHER" id="PTHR11811">
    <property type="entry name" value="6-PHOSPHOGLUCONATE DEHYDROGENASE"/>
    <property type="match status" value="1"/>
</dbReference>
<dbReference type="InterPro" id="IPR013328">
    <property type="entry name" value="6PGD_dom2"/>
</dbReference>
<dbReference type="PROSITE" id="PS00895">
    <property type="entry name" value="3_HYDROXYISOBUT_DH"/>
    <property type="match status" value="1"/>
</dbReference>
<dbReference type="OrthoDB" id="9804542at2"/>
<reference evidence="6 7" key="1">
    <citation type="submission" date="2019-07" db="EMBL/GenBank/DDBJ databases">
        <title>Luteimonas sp. YD-1 nov., isolated from acidic soil.</title>
        <authorList>
            <person name="Zhou J."/>
        </authorList>
    </citation>
    <scope>NUCLEOTIDE SEQUENCE [LARGE SCALE GENOMIC DNA]</scope>
    <source>
        <strain evidence="6 7">YD-1</strain>
    </source>
</reference>
<organism evidence="6 7">
    <name type="scientific">Luteimonas wenzhouensis</name>
    <dbReference type="NCBI Taxonomy" id="2599615"/>
    <lineage>
        <taxon>Bacteria</taxon>
        <taxon>Pseudomonadati</taxon>
        <taxon>Pseudomonadota</taxon>
        <taxon>Gammaproteobacteria</taxon>
        <taxon>Lysobacterales</taxon>
        <taxon>Lysobacteraceae</taxon>
        <taxon>Luteimonas</taxon>
    </lineage>
</organism>
<dbReference type="Gene3D" id="3.40.50.720">
    <property type="entry name" value="NAD(P)-binding Rossmann-like Domain"/>
    <property type="match status" value="1"/>
</dbReference>
<dbReference type="InterPro" id="IPR006114">
    <property type="entry name" value="6PGDH_C"/>
</dbReference>
<dbReference type="EMBL" id="VOHE01000003">
    <property type="protein sequence ID" value="TWT19888.1"/>
    <property type="molecule type" value="Genomic_DNA"/>
</dbReference>
<feature type="domain" description="6-phosphogluconate dehydrogenase C-terminal" evidence="5">
    <location>
        <begin position="169"/>
        <end position="301"/>
    </location>
</feature>
<keyword evidence="4" id="KW-0311">Gluconate utilization</keyword>
<protein>
    <submittedName>
        <fullName evidence="6">Decarboxylating 6-phosphogluconate dehydrogenase</fullName>
    </submittedName>
</protein>
<dbReference type="InterPro" id="IPR006183">
    <property type="entry name" value="Pgluconate_DH"/>
</dbReference>
<comment type="caution">
    <text evidence="6">The sequence shown here is derived from an EMBL/GenBank/DDBJ whole genome shotgun (WGS) entry which is preliminary data.</text>
</comment>
<name>A0A5C5U298_9GAMM</name>
<dbReference type="SMART" id="SM01350">
    <property type="entry name" value="6PGD"/>
    <property type="match status" value="1"/>
</dbReference>
<dbReference type="GO" id="GO:0019521">
    <property type="term" value="P:D-gluconate metabolic process"/>
    <property type="evidence" value="ECO:0007669"/>
    <property type="project" value="UniProtKB-KW"/>
</dbReference>
<dbReference type="GO" id="GO:0050661">
    <property type="term" value="F:NADP binding"/>
    <property type="evidence" value="ECO:0007669"/>
    <property type="project" value="InterPro"/>
</dbReference>
<evidence type="ECO:0000256" key="2">
    <source>
        <dbReference type="ARBA" id="ARBA00008419"/>
    </source>
</evidence>
<dbReference type="NCBIfam" id="NF007161">
    <property type="entry name" value="PRK09599.1"/>
    <property type="match status" value="1"/>
</dbReference>
<evidence type="ECO:0000256" key="4">
    <source>
        <dbReference type="ARBA" id="ARBA00023064"/>
    </source>
</evidence>
<dbReference type="InterPro" id="IPR004849">
    <property type="entry name" value="6DGDH_YqeC"/>
</dbReference>